<dbReference type="Gene3D" id="3.40.50.1010">
    <property type="entry name" value="5'-nuclease"/>
    <property type="match status" value="1"/>
</dbReference>
<gene>
    <name evidence="2" type="ORF">EYH50_04690</name>
</gene>
<evidence type="ECO:0000313" key="2">
    <source>
        <dbReference type="EMBL" id="HIQ24328.1"/>
    </source>
</evidence>
<protein>
    <submittedName>
        <fullName evidence="2">PIN domain-containing protein</fullName>
    </submittedName>
</protein>
<sequence>MTIDTTYILPLAGIGVKADLLQAAAEESARVSLDKLKLSIISLFELQAKAAKLGIPPERVTRAVRVILRSFEVVPFYRGDVTEYAHSLKSLLRDYIDCVVVATAAALGEDLVTEDRDIHAAKKDVESRYGINVLSYRDLVSG</sequence>
<feature type="domain" description="PIN" evidence="1">
    <location>
        <begin position="4"/>
        <end position="122"/>
    </location>
</feature>
<proteinExistence type="predicted"/>
<dbReference type="InterPro" id="IPR002716">
    <property type="entry name" value="PIN_dom"/>
</dbReference>
<organism evidence="2 3">
    <name type="scientific">Pyrodictium delaneyi</name>
    <dbReference type="NCBI Taxonomy" id="1273541"/>
    <lineage>
        <taxon>Archaea</taxon>
        <taxon>Thermoproteota</taxon>
        <taxon>Thermoprotei</taxon>
        <taxon>Desulfurococcales</taxon>
        <taxon>Pyrodictiaceae</taxon>
        <taxon>Pyrodictium</taxon>
    </lineage>
</organism>
<comment type="caution">
    <text evidence="2">The sequence shown here is derived from an EMBL/GenBank/DDBJ whole genome shotgun (WGS) entry which is preliminary data.</text>
</comment>
<dbReference type="Pfam" id="PF01850">
    <property type="entry name" value="PIN"/>
    <property type="match status" value="1"/>
</dbReference>
<evidence type="ECO:0000259" key="1">
    <source>
        <dbReference type="Pfam" id="PF01850"/>
    </source>
</evidence>
<dbReference type="Proteomes" id="UP000600071">
    <property type="component" value="Unassembled WGS sequence"/>
</dbReference>
<dbReference type="InterPro" id="IPR029060">
    <property type="entry name" value="PIN-like_dom_sf"/>
</dbReference>
<name>A0A833E9N5_9CREN</name>
<dbReference type="EMBL" id="DQVR01000105">
    <property type="protein sequence ID" value="HIQ24328.1"/>
    <property type="molecule type" value="Genomic_DNA"/>
</dbReference>
<dbReference type="SUPFAM" id="SSF88723">
    <property type="entry name" value="PIN domain-like"/>
    <property type="match status" value="1"/>
</dbReference>
<reference evidence="2" key="1">
    <citation type="journal article" date="2020" name="ISME J.">
        <title>Gammaproteobacteria mediating utilization of methyl-, sulfur- and petroleum organic compounds in deep ocean hydrothermal plumes.</title>
        <authorList>
            <person name="Zhou Z."/>
            <person name="Liu Y."/>
            <person name="Pan J."/>
            <person name="Cron B.R."/>
            <person name="Toner B.M."/>
            <person name="Anantharaman K."/>
            <person name="Breier J.A."/>
            <person name="Dick G.J."/>
            <person name="Li M."/>
        </authorList>
    </citation>
    <scope>NUCLEOTIDE SEQUENCE</scope>
    <source>
        <strain evidence="2">SZUA-1523</strain>
    </source>
</reference>
<evidence type="ECO:0000313" key="3">
    <source>
        <dbReference type="Proteomes" id="UP000600071"/>
    </source>
</evidence>
<accession>A0A833E9N5</accession>
<dbReference type="AlphaFoldDB" id="A0A833E9N5"/>